<dbReference type="EMBL" id="JAEQMM010000003">
    <property type="protein sequence ID" value="MBT1137506.1"/>
    <property type="molecule type" value="Genomic_DNA"/>
</dbReference>
<name>A0AAN1Q019_9LACO</name>
<sequence>MHIWMNTHLLLTVTDAKQHRSRQRWSAGHELTDTDLATLIAILTPLFAEKRISITVRTVTESAA</sequence>
<accession>A0AAN1Q019</accession>
<organism evidence="1 3">
    <name type="scientific">Lactiplantibacillus argentoratensis</name>
    <dbReference type="NCBI Taxonomy" id="271881"/>
    <lineage>
        <taxon>Bacteria</taxon>
        <taxon>Bacillati</taxon>
        <taxon>Bacillota</taxon>
        <taxon>Bacilli</taxon>
        <taxon>Lactobacillales</taxon>
        <taxon>Lactobacillaceae</taxon>
        <taxon>Lactiplantibacillus</taxon>
    </lineage>
</organism>
<reference evidence="2 4" key="2">
    <citation type="submission" date="2021-01" db="EMBL/GenBank/DDBJ databases">
        <title>High-quality draft genome sequence data of six Lactiplantibacillus plantarum subsp. argentoratensis strains isolated from various Greek sourdoughs.</title>
        <authorList>
            <person name="Syrokou M.K."/>
            <person name="Paramithiotis S."/>
            <person name="Skandamis P.N."/>
            <person name="Drosinos E.H."/>
            <person name="Bosnea L."/>
            <person name="Mataragas M."/>
        </authorList>
    </citation>
    <scope>NUCLEOTIDE SEQUENCE [LARGE SCALE GENOMIC DNA]</scope>
    <source>
        <strain evidence="2 4">LQC 2520</strain>
    </source>
</reference>
<gene>
    <name evidence="2" type="ORF">JKL17_05060</name>
    <name evidence="1" type="ORF">LPA65_04880</name>
</gene>
<protein>
    <submittedName>
        <fullName evidence="1">Uncharacterized protein</fullName>
    </submittedName>
</protein>
<keyword evidence="4" id="KW-1185">Reference proteome</keyword>
<dbReference type="Proteomes" id="UP000281644">
    <property type="component" value="Chromosome"/>
</dbReference>
<evidence type="ECO:0000313" key="3">
    <source>
        <dbReference type="Proteomes" id="UP000281644"/>
    </source>
</evidence>
<evidence type="ECO:0000313" key="2">
    <source>
        <dbReference type="EMBL" id="MBT1137506.1"/>
    </source>
</evidence>
<evidence type="ECO:0000313" key="1">
    <source>
        <dbReference type="EMBL" id="AYJ35152.1"/>
    </source>
</evidence>
<dbReference type="EMBL" id="CP032751">
    <property type="protein sequence ID" value="AYJ35152.1"/>
    <property type="molecule type" value="Genomic_DNA"/>
</dbReference>
<evidence type="ECO:0000313" key="4">
    <source>
        <dbReference type="Proteomes" id="UP000694640"/>
    </source>
</evidence>
<dbReference type="AlphaFoldDB" id="A0AAN1Q019"/>
<dbReference type="Proteomes" id="UP000694640">
    <property type="component" value="Unassembled WGS sequence"/>
</dbReference>
<dbReference type="RefSeq" id="WP_054396110.1">
    <property type="nucleotide sequence ID" value="NZ_BJZD01000022.1"/>
</dbReference>
<reference evidence="1 3" key="1">
    <citation type="submission" date="2018-10" db="EMBL/GenBank/DDBJ databases">
        <title>Genome sequencing of Lactobacillus species.</title>
        <authorList>
            <person name="Baek C."/>
            <person name="Yi H."/>
        </authorList>
    </citation>
    <scope>NUCLEOTIDE SEQUENCE [LARGE SCALE GENOMIC DNA]</scope>
    <source>
        <strain evidence="1 3">DSM 16365</strain>
    </source>
</reference>
<dbReference type="KEGG" id="larg:LPA65_04880"/>
<proteinExistence type="predicted"/>